<proteinExistence type="predicted"/>
<dbReference type="Pfam" id="PF13704">
    <property type="entry name" value="Glyco_tranf_2_4"/>
    <property type="match status" value="1"/>
</dbReference>
<dbReference type="AlphaFoldDB" id="A0A238L1V3"/>
<sequence length="345" mass="38157">MKTVGIEEAGQLARVVSGAVDPARLTLFSTMKNEMGFLPAWLAHHRDIGFEQFLIWDDASDDGSFDYLCAQPDVVVMRSDLGYGARLHYRDPEGVVREERVGTYFKIALPHLFLDGAYVGYVDADEFLILPPGVTSMAEVVARLAAEGAPSAVASVVEFFPASAEGLAGALPQSFEGLLAAYPYFQAERLVELRPGAQPDLMGKSKTARLFKMFGVDPKVERKGWHRVWMPSAAKKAQQFQKSPRHKVPLVRRDAQSRLTGSHYGNLPPSSEVLLTVAHFVFTAQFADKIARATAWGAHANAAAKYRYYAELLERMRGVPDGFLDDKSERYEGPAQLLACGLMRW</sequence>
<keyword evidence="2" id="KW-1185">Reference proteome</keyword>
<evidence type="ECO:0008006" key="3">
    <source>
        <dbReference type="Google" id="ProtNLM"/>
    </source>
</evidence>
<dbReference type="EMBL" id="FXYF01000013">
    <property type="protein sequence ID" value="SMX48316.1"/>
    <property type="molecule type" value="Genomic_DNA"/>
</dbReference>
<dbReference type="Proteomes" id="UP000207598">
    <property type="component" value="Unassembled WGS sequence"/>
</dbReference>
<reference evidence="1 2" key="1">
    <citation type="submission" date="2017-05" db="EMBL/GenBank/DDBJ databases">
        <authorList>
            <person name="Song R."/>
            <person name="Chenine A.L."/>
            <person name="Ruprecht R.M."/>
        </authorList>
    </citation>
    <scope>NUCLEOTIDE SEQUENCE [LARGE SCALE GENOMIC DNA]</scope>
    <source>
        <strain evidence="1 2">CECT 8898</strain>
    </source>
</reference>
<evidence type="ECO:0000313" key="2">
    <source>
        <dbReference type="Proteomes" id="UP000207598"/>
    </source>
</evidence>
<dbReference type="RefSeq" id="WP_176445234.1">
    <property type="nucleotide sequence ID" value="NZ_FXYF01000013.1"/>
</dbReference>
<name>A0A238L1V3_9RHOB</name>
<gene>
    <name evidence="1" type="ORF">MAA8898_03897</name>
</gene>
<accession>A0A238L1V3</accession>
<protein>
    <recommendedName>
        <fullName evidence="3">Glycosyl transferase family 2</fullName>
    </recommendedName>
</protein>
<organism evidence="1 2">
    <name type="scientific">Maliponia aquimaris</name>
    <dbReference type="NCBI Taxonomy" id="1673631"/>
    <lineage>
        <taxon>Bacteria</taxon>
        <taxon>Pseudomonadati</taxon>
        <taxon>Pseudomonadota</taxon>
        <taxon>Alphaproteobacteria</taxon>
        <taxon>Rhodobacterales</taxon>
        <taxon>Paracoccaceae</taxon>
        <taxon>Maliponia</taxon>
    </lineage>
</organism>
<evidence type="ECO:0000313" key="1">
    <source>
        <dbReference type="EMBL" id="SMX48316.1"/>
    </source>
</evidence>